<protein>
    <submittedName>
        <fullName evidence="2">Uncharacterized protein</fullName>
    </submittedName>
</protein>
<proteinExistence type="predicted"/>
<keyword evidence="1" id="KW-0732">Signal</keyword>
<feature type="signal peptide" evidence="1">
    <location>
        <begin position="1"/>
        <end position="21"/>
    </location>
</feature>
<feature type="chain" id="PRO_5020656236" evidence="1">
    <location>
        <begin position="22"/>
        <end position="72"/>
    </location>
</feature>
<reference evidence="2 3" key="1">
    <citation type="journal article" date="2019" name="Mol. Biol. Evol.">
        <title>Blast fungal genomes show frequent chromosomal changes, gene gains and losses, and effector gene turnover.</title>
        <authorList>
            <person name="Gomez Luciano L.B."/>
            <person name="Jason Tsai I."/>
            <person name="Chuma I."/>
            <person name="Tosa Y."/>
            <person name="Chen Y.H."/>
            <person name="Li J.Y."/>
            <person name="Li M.Y."/>
            <person name="Jade Lu M.Y."/>
            <person name="Nakayashiki H."/>
            <person name="Li W.H."/>
        </authorList>
    </citation>
    <scope>NUCLEOTIDE SEQUENCE [LARGE SCALE GENOMIC DNA]</scope>
    <source>
        <strain evidence="2">MZ5-1-6</strain>
    </source>
</reference>
<gene>
    <name evidence="2" type="ORF">PoMZ_00041</name>
</gene>
<dbReference type="AlphaFoldDB" id="A0A4P7MYS7"/>
<dbReference type="Proteomes" id="UP000294847">
    <property type="component" value="Chromosome 2"/>
</dbReference>
<dbReference type="EMBL" id="CP034205">
    <property type="protein sequence ID" value="QBZ55149.1"/>
    <property type="molecule type" value="Genomic_DNA"/>
</dbReference>
<accession>A0A4P7MYS7</accession>
<evidence type="ECO:0000256" key="1">
    <source>
        <dbReference type="SAM" id="SignalP"/>
    </source>
</evidence>
<organism evidence="2 3">
    <name type="scientific">Pyricularia oryzae</name>
    <name type="common">Rice blast fungus</name>
    <name type="synonym">Magnaporthe oryzae</name>
    <dbReference type="NCBI Taxonomy" id="318829"/>
    <lineage>
        <taxon>Eukaryota</taxon>
        <taxon>Fungi</taxon>
        <taxon>Dikarya</taxon>
        <taxon>Ascomycota</taxon>
        <taxon>Pezizomycotina</taxon>
        <taxon>Sordariomycetes</taxon>
        <taxon>Sordariomycetidae</taxon>
        <taxon>Magnaporthales</taxon>
        <taxon>Pyriculariaceae</taxon>
        <taxon>Pyricularia</taxon>
    </lineage>
</organism>
<evidence type="ECO:0000313" key="2">
    <source>
        <dbReference type="EMBL" id="QBZ55149.1"/>
    </source>
</evidence>
<evidence type="ECO:0000313" key="3">
    <source>
        <dbReference type="Proteomes" id="UP000294847"/>
    </source>
</evidence>
<dbReference type="PROSITE" id="PS51257">
    <property type="entry name" value="PROKAR_LIPOPROTEIN"/>
    <property type="match status" value="1"/>
</dbReference>
<name>A0A4P7MYS7_PYROR</name>
<sequence length="72" mass="7457">MQVKIQIILLALAMASTTTAGCSPRGPGSPIGPFQKCPSGKTYCAGRPDDIFGVCCDNKAGSQGYQRKGVAH</sequence>